<organism evidence="3 4">
    <name type="scientific">Allacma fusca</name>
    <dbReference type="NCBI Taxonomy" id="39272"/>
    <lineage>
        <taxon>Eukaryota</taxon>
        <taxon>Metazoa</taxon>
        <taxon>Ecdysozoa</taxon>
        <taxon>Arthropoda</taxon>
        <taxon>Hexapoda</taxon>
        <taxon>Collembola</taxon>
        <taxon>Symphypleona</taxon>
        <taxon>Sminthuridae</taxon>
        <taxon>Allacma</taxon>
    </lineage>
</organism>
<accession>A0A8J2NUR6</accession>
<feature type="region of interest" description="Disordered" evidence="1">
    <location>
        <begin position="23"/>
        <end position="54"/>
    </location>
</feature>
<feature type="compositionally biased region" description="Basic and acidic residues" evidence="1">
    <location>
        <begin position="23"/>
        <end position="32"/>
    </location>
</feature>
<feature type="non-terminal residue" evidence="3">
    <location>
        <position position="1"/>
    </location>
</feature>
<feature type="compositionally biased region" description="Polar residues" evidence="1">
    <location>
        <begin position="37"/>
        <end position="46"/>
    </location>
</feature>
<evidence type="ECO:0000256" key="2">
    <source>
        <dbReference type="SAM" id="SignalP"/>
    </source>
</evidence>
<dbReference type="AlphaFoldDB" id="A0A8J2NUR6"/>
<feature type="non-terminal residue" evidence="3">
    <location>
        <position position="54"/>
    </location>
</feature>
<keyword evidence="2" id="KW-0732">Signal</keyword>
<proteinExistence type="predicted"/>
<dbReference type="EMBL" id="CAJVCH010059519">
    <property type="protein sequence ID" value="CAG7719207.1"/>
    <property type="molecule type" value="Genomic_DNA"/>
</dbReference>
<evidence type="ECO:0000313" key="3">
    <source>
        <dbReference type="EMBL" id="CAG7719207.1"/>
    </source>
</evidence>
<comment type="caution">
    <text evidence="3">The sequence shown here is derived from an EMBL/GenBank/DDBJ whole genome shotgun (WGS) entry which is preliminary data.</text>
</comment>
<protein>
    <submittedName>
        <fullName evidence="3">Uncharacterized protein</fullName>
    </submittedName>
</protein>
<feature type="signal peptide" evidence="2">
    <location>
        <begin position="1"/>
        <end position="18"/>
    </location>
</feature>
<feature type="chain" id="PRO_5035321629" evidence="2">
    <location>
        <begin position="19"/>
        <end position="54"/>
    </location>
</feature>
<dbReference type="Proteomes" id="UP000708208">
    <property type="component" value="Unassembled WGS sequence"/>
</dbReference>
<dbReference type="OrthoDB" id="6156515at2759"/>
<evidence type="ECO:0000256" key="1">
    <source>
        <dbReference type="SAM" id="MobiDB-lite"/>
    </source>
</evidence>
<name>A0A8J2NUR6_9HEXA</name>
<sequence>VFCIFIVVVLAANINGRAIDEIQPKSSAHEKPVPTGQDASQSNKNMVQGLADIK</sequence>
<keyword evidence="4" id="KW-1185">Reference proteome</keyword>
<reference evidence="3" key="1">
    <citation type="submission" date="2021-06" db="EMBL/GenBank/DDBJ databases">
        <authorList>
            <person name="Hodson N. C."/>
            <person name="Mongue J. A."/>
            <person name="Jaron S. K."/>
        </authorList>
    </citation>
    <scope>NUCLEOTIDE SEQUENCE</scope>
</reference>
<evidence type="ECO:0000313" key="4">
    <source>
        <dbReference type="Proteomes" id="UP000708208"/>
    </source>
</evidence>
<gene>
    <name evidence="3" type="ORF">AFUS01_LOCUS8542</name>
</gene>